<reference evidence="3 4" key="1">
    <citation type="submission" date="2019-03" db="EMBL/GenBank/DDBJ databases">
        <title>Genomic Encyclopedia of Type Strains, Phase IV (KMG-IV): sequencing the most valuable type-strain genomes for metagenomic binning, comparative biology and taxonomic classification.</title>
        <authorList>
            <person name="Goeker M."/>
        </authorList>
    </citation>
    <scope>NUCLEOTIDE SEQUENCE [LARGE SCALE GENOMIC DNA]</scope>
    <source>
        <strain evidence="3 4">DSM 100433</strain>
    </source>
</reference>
<dbReference type="Pfam" id="PF00258">
    <property type="entry name" value="Flavodoxin_1"/>
    <property type="match status" value="1"/>
</dbReference>
<dbReference type="AlphaFoldDB" id="A0A9X8Y826"/>
<dbReference type="InterPro" id="IPR016440">
    <property type="entry name" value="Rubredoxin-O_OxRdtase"/>
</dbReference>
<dbReference type="CDD" id="cd07709">
    <property type="entry name" value="flavodiiron_proteins_MBL-fold"/>
    <property type="match status" value="1"/>
</dbReference>
<dbReference type="InterPro" id="IPR029039">
    <property type="entry name" value="Flavoprotein-like_sf"/>
</dbReference>
<dbReference type="GO" id="GO:0010181">
    <property type="term" value="F:FMN binding"/>
    <property type="evidence" value="ECO:0007669"/>
    <property type="project" value="InterPro"/>
</dbReference>
<dbReference type="SMART" id="SM00849">
    <property type="entry name" value="Lactamase_B"/>
    <property type="match status" value="1"/>
</dbReference>
<feature type="domain" description="Flavodoxin-like" evidence="2">
    <location>
        <begin position="255"/>
        <end position="395"/>
    </location>
</feature>
<evidence type="ECO:0000313" key="3">
    <source>
        <dbReference type="EMBL" id="TCL42991.1"/>
    </source>
</evidence>
<comment type="similarity">
    <text evidence="1">In the N-terminal section; belongs to the zinc metallo-hydrolase group 3 family.</text>
</comment>
<name>A0A9X8Y826_9FIRM</name>
<dbReference type="OrthoDB" id="9807946at2"/>
<dbReference type="PIRSF" id="PIRSF005243">
    <property type="entry name" value="ROO"/>
    <property type="match status" value="1"/>
</dbReference>
<dbReference type="PANTHER" id="PTHR43717:SF1">
    <property type="entry name" value="ANAEROBIC NITRIC OXIDE REDUCTASE FLAVORUBREDOXIN"/>
    <property type="match status" value="1"/>
</dbReference>
<sequence length="400" mass="45025">MIKISDSVYSVGVLNPNLRVFDIVMRTDFGTSYNSYLVCGEKKALIETCHDTFFEAYLENIREVCDPAEIDYIILNHTEPDHSGALYRLLELCPKAEIVCSQAASIYLKNITNAKDFQAKVVRDNDTLDLGGGRELRFINAPFLHWPDSMFTYLPDERVLFSCDFFGSHYCEPRMIDVHITYPAKYQVALKGYFDAIFGPFRPYVLKGIEKIKDLPIDYVCTSHGPVLTPGGLFPQVLAQYTEWAQPVKNDKPQIPIFYCSAYENTQRVAEKLREGVLAVLPEAEVPLYNIIDHDMGLLQEKLGCSDAFMVGSPTINRDAVPPIWELLSHVDAINNQKKPVLVFGSFGWSGEAVPAIISRLSLLKLAVFGEGFKVNFVPDEQDLEKAVALGREFAESLKK</sequence>
<dbReference type="InterPro" id="IPR045761">
    <property type="entry name" value="ODP_dom"/>
</dbReference>
<dbReference type="PANTHER" id="PTHR43717">
    <property type="entry name" value="ANAEROBIC NITRIC OXIDE REDUCTASE FLAVORUBREDOXIN"/>
    <property type="match status" value="1"/>
</dbReference>
<organism evidence="3 4">
    <name type="scientific">Harryflintia acetispora</name>
    <dbReference type="NCBI Taxonomy" id="1849041"/>
    <lineage>
        <taxon>Bacteria</taxon>
        <taxon>Bacillati</taxon>
        <taxon>Bacillota</taxon>
        <taxon>Clostridia</taxon>
        <taxon>Eubacteriales</taxon>
        <taxon>Oscillospiraceae</taxon>
        <taxon>Harryflintia</taxon>
    </lineage>
</organism>
<dbReference type="Pfam" id="PF19583">
    <property type="entry name" value="ODP"/>
    <property type="match status" value="1"/>
</dbReference>
<comment type="caution">
    <text evidence="3">The sequence shown here is derived from an EMBL/GenBank/DDBJ whole genome shotgun (WGS) entry which is preliminary data.</text>
</comment>
<proteinExistence type="inferred from homology"/>
<dbReference type="GO" id="GO:0009055">
    <property type="term" value="F:electron transfer activity"/>
    <property type="evidence" value="ECO:0007669"/>
    <property type="project" value="InterPro"/>
</dbReference>
<accession>A0A9X8Y826</accession>
<protein>
    <submittedName>
        <fullName evidence="3">Flavorubredoxin</fullName>
    </submittedName>
</protein>
<dbReference type="PROSITE" id="PS50902">
    <property type="entry name" value="FLAVODOXIN_LIKE"/>
    <property type="match status" value="1"/>
</dbReference>
<dbReference type="GO" id="GO:0046872">
    <property type="term" value="F:metal ion binding"/>
    <property type="evidence" value="ECO:0007669"/>
    <property type="project" value="InterPro"/>
</dbReference>
<dbReference type="Gene3D" id="3.40.50.360">
    <property type="match status" value="1"/>
</dbReference>
<keyword evidence="4" id="KW-1185">Reference proteome</keyword>
<dbReference type="GO" id="GO:0016651">
    <property type="term" value="F:oxidoreductase activity, acting on NAD(P)H"/>
    <property type="evidence" value="ECO:0007669"/>
    <property type="project" value="UniProtKB-ARBA"/>
</dbReference>
<dbReference type="Gene3D" id="3.60.15.10">
    <property type="entry name" value="Ribonuclease Z/Hydroxyacylglutathione hydrolase-like"/>
    <property type="match status" value="1"/>
</dbReference>
<dbReference type="SUPFAM" id="SSF56281">
    <property type="entry name" value="Metallo-hydrolase/oxidoreductase"/>
    <property type="match status" value="1"/>
</dbReference>
<dbReference type="RefSeq" id="WP_079700018.1">
    <property type="nucleotide sequence ID" value="NZ_SLUK01000007.1"/>
</dbReference>
<dbReference type="Proteomes" id="UP000294682">
    <property type="component" value="Unassembled WGS sequence"/>
</dbReference>
<dbReference type="InterPro" id="IPR001279">
    <property type="entry name" value="Metallo-B-lactamas"/>
</dbReference>
<evidence type="ECO:0000259" key="2">
    <source>
        <dbReference type="PROSITE" id="PS50902"/>
    </source>
</evidence>
<evidence type="ECO:0000313" key="4">
    <source>
        <dbReference type="Proteomes" id="UP000294682"/>
    </source>
</evidence>
<dbReference type="InterPro" id="IPR036866">
    <property type="entry name" value="RibonucZ/Hydroxyglut_hydro"/>
</dbReference>
<dbReference type="EMBL" id="SLUK01000007">
    <property type="protein sequence ID" value="TCL42991.1"/>
    <property type="molecule type" value="Genomic_DNA"/>
</dbReference>
<dbReference type="SUPFAM" id="SSF52218">
    <property type="entry name" value="Flavoproteins"/>
    <property type="match status" value="1"/>
</dbReference>
<dbReference type="InterPro" id="IPR008254">
    <property type="entry name" value="Flavodoxin/NO_synth"/>
</dbReference>
<evidence type="ECO:0000256" key="1">
    <source>
        <dbReference type="ARBA" id="ARBA00007121"/>
    </source>
</evidence>
<gene>
    <name evidence="3" type="ORF">EDD78_10792</name>
</gene>